<evidence type="ECO:0000256" key="7">
    <source>
        <dbReference type="ARBA" id="ARBA00023319"/>
    </source>
</evidence>
<dbReference type="Ensembl" id="ENSEBUT00000009406.1">
    <property type="protein sequence ID" value="ENSEBUP00000008892.1"/>
    <property type="gene ID" value="ENSEBUG00000005750.1"/>
</dbReference>
<feature type="domain" description="Ig-like" evidence="10">
    <location>
        <begin position="50"/>
        <end position="139"/>
    </location>
</feature>
<dbReference type="OMA" id="TISIMEK"/>
<dbReference type="Gene3D" id="2.60.40.10">
    <property type="entry name" value="Immunoglobulins"/>
    <property type="match status" value="5"/>
</dbReference>
<dbReference type="Pfam" id="PF07686">
    <property type="entry name" value="V-set"/>
    <property type="match status" value="1"/>
</dbReference>
<dbReference type="InterPro" id="IPR013106">
    <property type="entry name" value="Ig_V-set"/>
</dbReference>
<dbReference type="InterPro" id="IPR013783">
    <property type="entry name" value="Ig-like_fold"/>
</dbReference>
<dbReference type="SMART" id="SM00408">
    <property type="entry name" value="IGc2"/>
    <property type="match status" value="3"/>
</dbReference>
<keyword evidence="4 9" id="KW-0472">Membrane</keyword>
<dbReference type="InterPro" id="IPR051275">
    <property type="entry name" value="Cell_adhesion_signaling"/>
</dbReference>
<evidence type="ECO:0000256" key="4">
    <source>
        <dbReference type="ARBA" id="ARBA00023136"/>
    </source>
</evidence>
<dbReference type="Pfam" id="PF13927">
    <property type="entry name" value="Ig_3"/>
    <property type="match status" value="1"/>
</dbReference>
<accession>A0A8C4Q2C5</accession>
<dbReference type="GeneTree" id="ENSGT00940000155838"/>
<feature type="region of interest" description="Disordered" evidence="8">
    <location>
        <begin position="504"/>
        <end position="535"/>
    </location>
</feature>
<feature type="domain" description="Ig-like" evidence="10">
    <location>
        <begin position="341"/>
        <end position="432"/>
    </location>
</feature>
<evidence type="ECO:0000256" key="5">
    <source>
        <dbReference type="ARBA" id="ARBA00023157"/>
    </source>
</evidence>
<dbReference type="InterPro" id="IPR036179">
    <property type="entry name" value="Ig-like_dom_sf"/>
</dbReference>
<dbReference type="Pfam" id="PF08205">
    <property type="entry name" value="C2-set_2"/>
    <property type="match status" value="1"/>
</dbReference>
<dbReference type="InterPro" id="IPR007110">
    <property type="entry name" value="Ig-like_dom"/>
</dbReference>
<proteinExistence type="predicted"/>
<feature type="domain" description="Ig-like" evidence="10">
    <location>
        <begin position="262"/>
        <end position="330"/>
    </location>
</feature>
<protein>
    <recommendedName>
        <fullName evidence="10">Ig-like domain-containing protein</fullName>
    </recommendedName>
</protein>
<keyword evidence="12" id="KW-1185">Reference proteome</keyword>
<dbReference type="PANTHER" id="PTHR11640">
    <property type="entry name" value="NEPHRIN"/>
    <property type="match status" value="1"/>
</dbReference>
<evidence type="ECO:0000313" key="12">
    <source>
        <dbReference type="Proteomes" id="UP000694388"/>
    </source>
</evidence>
<organism evidence="11 12">
    <name type="scientific">Eptatretus burgeri</name>
    <name type="common">Inshore hagfish</name>
    <dbReference type="NCBI Taxonomy" id="7764"/>
    <lineage>
        <taxon>Eukaryota</taxon>
        <taxon>Metazoa</taxon>
        <taxon>Chordata</taxon>
        <taxon>Craniata</taxon>
        <taxon>Vertebrata</taxon>
        <taxon>Cyclostomata</taxon>
        <taxon>Myxini</taxon>
        <taxon>Myxiniformes</taxon>
        <taxon>Myxinidae</taxon>
        <taxon>Eptatretinae</taxon>
        <taxon>Eptatretus</taxon>
    </lineage>
</organism>
<sequence length="607" mass="67222">MHSALMAIHITVRSYSSQESRLKLLWKHNVANNCKASAHNADVDISATLGESVRLPCQANDKITHIKHVTWYKDEGGSRKQIYSKRRDSMDEEIATAFQGRLVMGDHSRLKVSSTRLSDVGTYTCEVQGRARKKETSITLHLFAIPETPTITSGKVPVNVDAKPQPVLIGECTIKGSYPMSNLTWYKDSMELDNNVPDVKVDKKEVRESNGLYTISSKLHYQPTADDQDAKYHCDVVFLKNHGEFGRKKSSDISVEFIYAAENVALKIVSPSPQPIKEGDDVVLECSTEENADLDYTISWQKGGETNEHEGERLTLHSVTREDGVVYKCTTFDFLESVDGPSHEMTLQVNSIENLTVTPGGRVVKLYGDSLTLECDSSSSQTPVYIWTKDNNKVGEGMVLTLHSINYNQSGTYHCEVTVPSVPGLEKEVKVDVQVEGKPEVFVKKTKSSAKGVNFECMAKGYPTPKISWNVEQLPKEEKKSDFEVVSSLALPQKDAPAHVTCTASNKFGQSSQDSSAKTRMGEEASTDGPVPSTEESSVGIIIVICIVAIIILLFLIGLTYWLWKKKRICDSDRDEPSKTPTSQGVNSGHTRLPGEERVPLNDTPRV</sequence>
<dbReference type="GO" id="GO:0098609">
    <property type="term" value="P:cell-cell adhesion"/>
    <property type="evidence" value="ECO:0007669"/>
    <property type="project" value="TreeGrafter"/>
</dbReference>
<keyword evidence="2 9" id="KW-0812">Transmembrane</keyword>
<dbReference type="PROSITE" id="PS50835">
    <property type="entry name" value="IG_LIKE"/>
    <property type="match status" value="5"/>
</dbReference>
<name>A0A8C4Q2C5_EPTBU</name>
<dbReference type="Pfam" id="PF13895">
    <property type="entry name" value="Ig_2"/>
    <property type="match status" value="1"/>
</dbReference>
<keyword evidence="3 9" id="KW-1133">Transmembrane helix</keyword>
<feature type="compositionally biased region" description="Polar residues" evidence="8">
    <location>
        <begin position="504"/>
        <end position="518"/>
    </location>
</feature>
<evidence type="ECO:0000256" key="3">
    <source>
        <dbReference type="ARBA" id="ARBA00022989"/>
    </source>
</evidence>
<dbReference type="SMART" id="SM00409">
    <property type="entry name" value="IG"/>
    <property type="match status" value="3"/>
</dbReference>
<evidence type="ECO:0000256" key="8">
    <source>
        <dbReference type="SAM" id="MobiDB-lite"/>
    </source>
</evidence>
<feature type="compositionally biased region" description="Polar residues" evidence="8">
    <location>
        <begin position="579"/>
        <end position="590"/>
    </location>
</feature>
<evidence type="ECO:0000256" key="2">
    <source>
        <dbReference type="ARBA" id="ARBA00022692"/>
    </source>
</evidence>
<reference evidence="11" key="1">
    <citation type="submission" date="2025-08" db="UniProtKB">
        <authorList>
            <consortium name="Ensembl"/>
        </authorList>
    </citation>
    <scope>IDENTIFICATION</scope>
</reference>
<dbReference type="GO" id="GO:0005886">
    <property type="term" value="C:plasma membrane"/>
    <property type="evidence" value="ECO:0007669"/>
    <property type="project" value="TreeGrafter"/>
</dbReference>
<reference evidence="11" key="2">
    <citation type="submission" date="2025-09" db="UniProtKB">
        <authorList>
            <consortium name="Ensembl"/>
        </authorList>
    </citation>
    <scope>IDENTIFICATION</scope>
</reference>
<dbReference type="Proteomes" id="UP000694388">
    <property type="component" value="Unplaced"/>
</dbReference>
<dbReference type="AlphaFoldDB" id="A0A8C4Q2C5"/>
<dbReference type="SUPFAM" id="SSF48726">
    <property type="entry name" value="Immunoglobulin"/>
    <property type="match status" value="4"/>
</dbReference>
<evidence type="ECO:0000259" key="10">
    <source>
        <dbReference type="PROSITE" id="PS50835"/>
    </source>
</evidence>
<evidence type="ECO:0000256" key="1">
    <source>
        <dbReference type="ARBA" id="ARBA00004479"/>
    </source>
</evidence>
<feature type="transmembrane region" description="Helical" evidence="9">
    <location>
        <begin position="539"/>
        <end position="564"/>
    </location>
</feature>
<dbReference type="InterPro" id="IPR003598">
    <property type="entry name" value="Ig_sub2"/>
</dbReference>
<dbReference type="InterPro" id="IPR013162">
    <property type="entry name" value="CD80_C2-set"/>
</dbReference>
<dbReference type="GO" id="GO:0005911">
    <property type="term" value="C:cell-cell junction"/>
    <property type="evidence" value="ECO:0007669"/>
    <property type="project" value="TreeGrafter"/>
</dbReference>
<keyword evidence="5" id="KW-1015">Disulfide bond</keyword>
<evidence type="ECO:0000313" key="11">
    <source>
        <dbReference type="Ensembl" id="ENSEBUP00000008892.1"/>
    </source>
</evidence>
<dbReference type="InterPro" id="IPR003599">
    <property type="entry name" value="Ig_sub"/>
</dbReference>
<feature type="domain" description="Ig-like" evidence="10">
    <location>
        <begin position="149"/>
        <end position="254"/>
    </location>
</feature>
<comment type="subcellular location">
    <subcellularLocation>
        <location evidence="1">Membrane</location>
        <topology evidence="1">Single-pass type I membrane protein</topology>
    </subcellularLocation>
</comment>
<evidence type="ECO:0000256" key="9">
    <source>
        <dbReference type="SAM" id="Phobius"/>
    </source>
</evidence>
<dbReference type="PANTHER" id="PTHR11640:SF162">
    <property type="entry name" value="BASAL CELL ADHESION MOLECULE ISOFORM X1-RELATED"/>
    <property type="match status" value="1"/>
</dbReference>
<dbReference type="GO" id="GO:0050839">
    <property type="term" value="F:cell adhesion molecule binding"/>
    <property type="evidence" value="ECO:0007669"/>
    <property type="project" value="TreeGrafter"/>
</dbReference>
<feature type="domain" description="Ig-like" evidence="10">
    <location>
        <begin position="439"/>
        <end position="520"/>
    </location>
</feature>
<feature type="compositionally biased region" description="Basic and acidic residues" evidence="8">
    <location>
        <begin position="593"/>
        <end position="607"/>
    </location>
</feature>
<keyword evidence="6" id="KW-0325">Glycoprotein</keyword>
<feature type="region of interest" description="Disordered" evidence="8">
    <location>
        <begin position="572"/>
        <end position="607"/>
    </location>
</feature>
<evidence type="ECO:0000256" key="6">
    <source>
        <dbReference type="ARBA" id="ARBA00023180"/>
    </source>
</evidence>
<keyword evidence="7" id="KW-0393">Immunoglobulin domain</keyword>